<dbReference type="EMBL" id="WKFB01000241">
    <property type="protein sequence ID" value="KAF6730269.1"/>
    <property type="molecule type" value="Genomic_DNA"/>
</dbReference>
<evidence type="ECO:0000256" key="1">
    <source>
        <dbReference type="SAM" id="MobiDB-lite"/>
    </source>
</evidence>
<comment type="caution">
    <text evidence="2">The sequence shown here is derived from an EMBL/GenBank/DDBJ whole genome shotgun (WGS) entry which is preliminary data.</text>
</comment>
<dbReference type="Proteomes" id="UP000646548">
    <property type="component" value="Unassembled WGS sequence"/>
</dbReference>
<proteinExistence type="predicted"/>
<accession>A0A834CM70</accession>
<reference evidence="2" key="1">
    <citation type="journal article" name="BMC Genomics">
        <title>Long-read sequencing and de novo genome assembly of marine medaka (Oryzias melastigma).</title>
        <authorList>
            <person name="Liang P."/>
            <person name="Saqib H.S.A."/>
            <person name="Ni X."/>
            <person name="Shen Y."/>
        </authorList>
    </citation>
    <scope>NUCLEOTIDE SEQUENCE</scope>
    <source>
        <strain evidence="2">Bigg-433</strain>
    </source>
</reference>
<evidence type="ECO:0000313" key="2">
    <source>
        <dbReference type="EMBL" id="KAF6730269.1"/>
    </source>
</evidence>
<gene>
    <name evidence="2" type="ORF">FQA47_011263</name>
</gene>
<dbReference type="AlphaFoldDB" id="A0A834CM70"/>
<name>A0A834CM70_ORYME</name>
<evidence type="ECO:0000313" key="3">
    <source>
        <dbReference type="Proteomes" id="UP000646548"/>
    </source>
</evidence>
<protein>
    <submittedName>
        <fullName evidence="2">Uncharacterized protein</fullName>
    </submittedName>
</protein>
<feature type="region of interest" description="Disordered" evidence="1">
    <location>
        <begin position="115"/>
        <end position="138"/>
    </location>
</feature>
<sequence length="138" mass="14628">MSSSAVGSNVESARQTPQQPAVFPLLGLLGNVASGSALTRNKESPSTFCPLTATSAEGPDGVSAAARDTGGRQACSCFTGVTGRRRRRRWEEGFLSLYRGCGSLPGPAARGFFRPPASCSEPQQRKTDSECGRFAWRQ</sequence>
<organism evidence="2 3">
    <name type="scientific">Oryzias melastigma</name>
    <name type="common">Marine medaka</name>
    <dbReference type="NCBI Taxonomy" id="30732"/>
    <lineage>
        <taxon>Eukaryota</taxon>
        <taxon>Metazoa</taxon>
        <taxon>Chordata</taxon>
        <taxon>Craniata</taxon>
        <taxon>Vertebrata</taxon>
        <taxon>Euteleostomi</taxon>
        <taxon>Actinopterygii</taxon>
        <taxon>Neopterygii</taxon>
        <taxon>Teleostei</taxon>
        <taxon>Neoteleostei</taxon>
        <taxon>Acanthomorphata</taxon>
        <taxon>Ovalentaria</taxon>
        <taxon>Atherinomorphae</taxon>
        <taxon>Beloniformes</taxon>
        <taxon>Adrianichthyidae</taxon>
        <taxon>Oryziinae</taxon>
        <taxon>Oryzias</taxon>
    </lineage>
</organism>